<keyword evidence="9" id="KW-1185">Reference proteome</keyword>
<dbReference type="Proteomes" id="UP000321769">
    <property type="component" value="Unassembled WGS sequence"/>
</dbReference>
<protein>
    <recommendedName>
        <fullName evidence="7">Thioredoxin domain-containing protein</fullName>
    </recommendedName>
</protein>
<feature type="domain" description="Thioredoxin" evidence="7">
    <location>
        <begin position="56"/>
        <end position="198"/>
    </location>
</feature>
<proteinExistence type="predicted"/>
<evidence type="ECO:0000256" key="3">
    <source>
        <dbReference type="ARBA" id="ARBA00022968"/>
    </source>
</evidence>
<dbReference type="GO" id="GO:0017004">
    <property type="term" value="P:cytochrome complex assembly"/>
    <property type="evidence" value="ECO:0007669"/>
    <property type="project" value="UniProtKB-KW"/>
</dbReference>
<organism evidence="8 9">
    <name type="scientific">Aeromicrobium flavum</name>
    <dbReference type="NCBI Taxonomy" id="416568"/>
    <lineage>
        <taxon>Bacteria</taxon>
        <taxon>Bacillati</taxon>
        <taxon>Actinomycetota</taxon>
        <taxon>Actinomycetes</taxon>
        <taxon>Propionibacteriales</taxon>
        <taxon>Nocardioidaceae</taxon>
        <taxon>Aeromicrobium</taxon>
    </lineage>
</organism>
<dbReference type="PANTHER" id="PTHR42852">
    <property type="entry name" value="THIOL:DISULFIDE INTERCHANGE PROTEIN DSBE"/>
    <property type="match status" value="1"/>
</dbReference>
<keyword evidence="6" id="KW-0472">Membrane</keyword>
<evidence type="ECO:0000256" key="6">
    <source>
        <dbReference type="SAM" id="Phobius"/>
    </source>
</evidence>
<dbReference type="InterPro" id="IPR050553">
    <property type="entry name" value="Thioredoxin_ResA/DsbE_sf"/>
</dbReference>
<evidence type="ECO:0000256" key="1">
    <source>
        <dbReference type="ARBA" id="ARBA00004196"/>
    </source>
</evidence>
<comment type="caution">
    <text evidence="8">The sequence shown here is derived from an EMBL/GenBank/DDBJ whole genome shotgun (WGS) entry which is preliminary data.</text>
</comment>
<sequence length="208" mass="22232">MHVIKLVRPRVSGKRLFVGLVVVLIGVGLALFLTNPTSEKSQARGDGSAVIEEFDGDRRIQTRSFTAKMLSGETLDTTSLRGAVVVYNVWGSWCVPCAEEAPDLVEVANQFESDVTFVGLNIRDNEAAARAFEREYEVPYDSAVADDSAQATLSFNGALSSAAVPTTLVVDRQGRVAARVIGKVTAATLRSLIAPVLAESDDSANSTR</sequence>
<comment type="subcellular location">
    <subcellularLocation>
        <location evidence="1">Cell envelope</location>
    </subcellularLocation>
</comment>
<keyword evidence="4" id="KW-1015">Disulfide bond</keyword>
<evidence type="ECO:0000313" key="9">
    <source>
        <dbReference type="Proteomes" id="UP000321769"/>
    </source>
</evidence>
<dbReference type="PANTHER" id="PTHR42852:SF6">
    <property type="entry name" value="THIOL:DISULFIDE INTERCHANGE PROTEIN DSBE"/>
    <property type="match status" value="1"/>
</dbReference>
<dbReference type="InterPro" id="IPR013766">
    <property type="entry name" value="Thioredoxin_domain"/>
</dbReference>
<dbReference type="CDD" id="cd02966">
    <property type="entry name" value="TlpA_like_family"/>
    <property type="match status" value="1"/>
</dbReference>
<dbReference type="Pfam" id="PF08534">
    <property type="entry name" value="Redoxin"/>
    <property type="match status" value="1"/>
</dbReference>
<dbReference type="InterPro" id="IPR013740">
    <property type="entry name" value="Redoxin"/>
</dbReference>
<dbReference type="SUPFAM" id="SSF52833">
    <property type="entry name" value="Thioredoxin-like"/>
    <property type="match status" value="1"/>
</dbReference>
<dbReference type="AlphaFoldDB" id="A0A512HS98"/>
<evidence type="ECO:0000256" key="5">
    <source>
        <dbReference type="ARBA" id="ARBA00023284"/>
    </source>
</evidence>
<name>A0A512HS98_9ACTN</name>
<dbReference type="EMBL" id="BJZQ01000001">
    <property type="protein sequence ID" value="GEO88265.1"/>
    <property type="molecule type" value="Genomic_DNA"/>
</dbReference>
<evidence type="ECO:0000256" key="4">
    <source>
        <dbReference type="ARBA" id="ARBA00023157"/>
    </source>
</evidence>
<dbReference type="GO" id="GO:0030313">
    <property type="term" value="C:cell envelope"/>
    <property type="evidence" value="ECO:0007669"/>
    <property type="project" value="UniProtKB-SubCell"/>
</dbReference>
<dbReference type="GO" id="GO:0016491">
    <property type="term" value="F:oxidoreductase activity"/>
    <property type="evidence" value="ECO:0007669"/>
    <property type="project" value="InterPro"/>
</dbReference>
<keyword evidence="6" id="KW-1133">Transmembrane helix</keyword>
<evidence type="ECO:0000313" key="8">
    <source>
        <dbReference type="EMBL" id="GEO88265.1"/>
    </source>
</evidence>
<keyword evidence="5" id="KW-0676">Redox-active center</keyword>
<keyword evidence="2" id="KW-0201">Cytochrome c-type biogenesis</keyword>
<accession>A0A512HS98</accession>
<dbReference type="PROSITE" id="PS51352">
    <property type="entry name" value="THIOREDOXIN_2"/>
    <property type="match status" value="1"/>
</dbReference>
<feature type="transmembrane region" description="Helical" evidence="6">
    <location>
        <begin position="16"/>
        <end position="34"/>
    </location>
</feature>
<gene>
    <name evidence="8" type="ORF">AFL01nite_05920</name>
</gene>
<evidence type="ECO:0000256" key="2">
    <source>
        <dbReference type="ARBA" id="ARBA00022748"/>
    </source>
</evidence>
<reference evidence="8 9" key="1">
    <citation type="submission" date="2019-07" db="EMBL/GenBank/DDBJ databases">
        <title>Whole genome shotgun sequence of Aeromicrobium flavum NBRC 107625.</title>
        <authorList>
            <person name="Hosoyama A."/>
            <person name="Uohara A."/>
            <person name="Ohji S."/>
            <person name="Ichikawa N."/>
        </authorList>
    </citation>
    <scope>NUCLEOTIDE SEQUENCE [LARGE SCALE GENOMIC DNA]</scope>
    <source>
        <strain evidence="8 9">NBRC 107625</strain>
    </source>
</reference>
<keyword evidence="3" id="KW-0735">Signal-anchor</keyword>
<keyword evidence="6" id="KW-0812">Transmembrane</keyword>
<evidence type="ECO:0000259" key="7">
    <source>
        <dbReference type="PROSITE" id="PS51352"/>
    </source>
</evidence>
<dbReference type="Gene3D" id="3.40.30.10">
    <property type="entry name" value="Glutaredoxin"/>
    <property type="match status" value="1"/>
</dbReference>
<dbReference type="InterPro" id="IPR036249">
    <property type="entry name" value="Thioredoxin-like_sf"/>
</dbReference>